<feature type="region of interest" description="Disordered" evidence="2">
    <location>
        <begin position="1113"/>
        <end position="1304"/>
    </location>
</feature>
<organism evidence="4">
    <name type="scientific">Caenorhabditis brenneri</name>
    <name type="common">Nematode worm</name>
    <dbReference type="NCBI Taxonomy" id="135651"/>
    <lineage>
        <taxon>Eukaryota</taxon>
        <taxon>Metazoa</taxon>
        <taxon>Ecdysozoa</taxon>
        <taxon>Nematoda</taxon>
        <taxon>Chromadorea</taxon>
        <taxon>Rhabditida</taxon>
        <taxon>Rhabditina</taxon>
        <taxon>Rhabditomorpha</taxon>
        <taxon>Rhabditoidea</taxon>
        <taxon>Rhabditidae</taxon>
        <taxon>Peloderinae</taxon>
        <taxon>Caenorhabditis</taxon>
    </lineage>
</organism>
<feature type="compositionally biased region" description="Basic and acidic residues" evidence="2">
    <location>
        <begin position="1192"/>
        <end position="1201"/>
    </location>
</feature>
<feature type="compositionally biased region" description="Basic residues" evidence="2">
    <location>
        <begin position="1221"/>
        <end position="1231"/>
    </location>
</feature>
<evidence type="ECO:0000256" key="1">
    <source>
        <dbReference type="SAM" id="Coils"/>
    </source>
</evidence>
<dbReference type="HOGENOM" id="CLU_248525_0_0_1"/>
<feature type="compositionally biased region" description="Basic and acidic residues" evidence="2">
    <location>
        <begin position="975"/>
        <end position="996"/>
    </location>
</feature>
<dbReference type="eggNOG" id="ENOG502QQ2D">
    <property type="taxonomic scope" value="Eukaryota"/>
</dbReference>
<protein>
    <submittedName>
        <fullName evidence="3">Uncharacterized protein</fullName>
    </submittedName>
</protein>
<dbReference type="InParanoid" id="G0MWW2"/>
<proteinExistence type="predicted"/>
<evidence type="ECO:0000256" key="2">
    <source>
        <dbReference type="SAM" id="MobiDB-lite"/>
    </source>
</evidence>
<sequence length="1504" mass="171681">MSKFKDSKWSCDKKYAYYERGCLPEQLQDSSQRVIAGVCADKTRVVPNTSVFEGNTEDCEFFYVDFNKIVWESKESLKTLEQFSKFHKPPFFIRSLCTPNGRRIFHEDAMRLIPVALREQEESIGQDLYHMVNRLLYTTITEKEFFDMFEKLDINKGNIRLVPDIDQVYADENSDWELPYKLHTPDGKIGMNSCQAVFFIFQMFLCWKREECQKCSHELFEKEVVQVMAEYEKLDGTTFFTMDHISANFPKMAALLCTDCLQKLPKTLQPPLPDRNPADKISKEDLEHMTEEFGVPETSEYSKIHKIIDTWHCPVWMLRLFMIGGWLRRVFPLMEPELKGCILGSTHCLVPKYLRNYGDLEDFMDLIMNGKNEQFENALAKSKSRAEVLKQRKEMRKKNQGKATEKVPKRPKNLFDDRFFEMVDELLKQEELMKKMKPEKFTREPPTKKTRGDEPESSGEKSQEPVATEPVEEAEIVDLDSDKKPNHKASQVVRHTQYEYISAGNGGNESTDLLGKLNEGSTICSNLKFVNSSNRYLVNEFFYLNCSETFDKLDLMMIKMDEIDIGIVAKLEEFIKAFDSPKLYIRCLLDDVVFFADFQRILKLAKPNQGSADPSTSETPHDKPEKYVTIPLSSMLKTLESRGIDMSRIVIVPDMTQQKSQETSDWKLPYETLAPDATSVMSFQQAIFETFQNALFGRGEKCKRKCAKSHEKAIIEIMEGYSKEKSLSFYIPTELVLANISNADKKHLCKKCILSRSKTPSTKPYHDKEVYDTVPKVCLRNGKNISNSEDTKVWEVRIMLLVECLCQKFNANNPLFLVLSNSLDLLTPYKIRTSKDPMDKVKARMASTVANRTRFLGSLEGVPGMARLQSDAVLEACLATLDSEVEEQSEESEGEDKQEKPKEESSHLNGPNLDASNEQDENEMPKHNEESSTATQDKSSTTNTVSSCLPDVGECFRHGSRYATFLKELAEKDKYGATEQEKSEQDSELTELKNEMPEPSLQKVDARKTRFNFKTIIKNPDGSESVNPLGSFVLPEGVEFCTGQESESVPSPSQAQADINALISKRIAELEKMKKSGNVVNEKALDMKGFVQKPTIKELKKSIKKLETEVDQLIEEQKKSRSEKMPMKPVEPVKPSEPSGPVEPVEKKKWVVPKRKRPDAPYKPNRTSKPARKNKTEVKEQPEVTASEQPDTPEKPVEKKKWIVPKRKRPDAPYKPNRTPKSAHKKKTKAKKGPEVTDPNQPDAPEVAEPAPRPSEPLQAAPDAPADAPKVSEPLEAAPGPSEPQQPAPDTPEPPTPEEDSKAVQLARALEELRLVKLENRTLKAQIQKYEGMEIKMKKVTEEKRELKESHALELREIKKEHSELVRFQQDTIDDLRKKISDQSKPAGKKVQVLGATENWKSKWPEQENKRRESGALKKRNEEQSLEIKELKSSREKDAQKIRELEMKIARLTEHTPEELETQKQLVEVGRDNDAKLQKIGKLAQEMERLLGVTGGKSGISTDR</sequence>
<feature type="compositionally biased region" description="Polar residues" evidence="2">
    <location>
        <begin position="931"/>
        <end position="947"/>
    </location>
</feature>
<feature type="compositionally biased region" description="Basic and acidic residues" evidence="2">
    <location>
        <begin position="434"/>
        <end position="463"/>
    </location>
</feature>
<feature type="coiled-coil region" evidence="1">
    <location>
        <begin position="1306"/>
        <end position="1379"/>
    </location>
</feature>
<keyword evidence="1" id="KW-0175">Coiled coil</keyword>
<feature type="region of interest" description="Disordered" evidence="2">
    <location>
        <begin position="1379"/>
        <end position="1440"/>
    </location>
</feature>
<name>G0MWW2_CAEBE</name>
<evidence type="ECO:0000313" key="3">
    <source>
        <dbReference type="EMBL" id="EGT46262.1"/>
    </source>
</evidence>
<feature type="region of interest" description="Disordered" evidence="2">
    <location>
        <begin position="975"/>
        <end position="1003"/>
    </location>
</feature>
<feature type="compositionally biased region" description="Acidic residues" evidence="2">
    <location>
        <begin position="883"/>
        <end position="894"/>
    </location>
</feature>
<dbReference type="Proteomes" id="UP000008068">
    <property type="component" value="Unassembled WGS sequence"/>
</dbReference>
<dbReference type="EMBL" id="GL379817">
    <property type="protein sequence ID" value="EGT46262.1"/>
    <property type="molecule type" value="Genomic_DNA"/>
</dbReference>
<feature type="region of interest" description="Disordered" evidence="2">
    <location>
        <begin position="434"/>
        <end position="491"/>
    </location>
</feature>
<gene>
    <name evidence="3" type="ORF">CAEBREN_07381</name>
</gene>
<feature type="compositionally biased region" description="Basic and acidic residues" evidence="2">
    <location>
        <begin position="1400"/>
        <end position="1440"/>
    </location>
</feature>
<feature type="compositionally biased region" description="Pro residues" evidence="2">
    <location>
        <begin position="1281"/>
        <end position="1295"/>
    </location>
</feature>
<feature type="compositionally biased region" description="Basic and acidic residues" evidence="2">
    <location>
        <begin position="1115"/>
        <end position="1126"/>
    </location>
</feature>
<accession>G0MWW2</accession>
<feature type="compositionally biased region" description="Low complexity" evidence="2">
    <location>
        <begin position="1260"/>
        <end position="1269"/>
    </location>
</feature>
<evidence type="ECO:0000313" key="4">
    <source>
        <dbReference type="Proteomes" id="UP000008068"/>
    </source>
</evidence>
<keyword evidence="4" id="KW-1185">Reference proteome</keyword>
<feature type="compositionally biased region" description="Acidic residues" evidence="2">
    <location>
        <begin position="470"/>
        <end position="479"/>
    </location>
</feature>
<reference evidence="4" key="1">
    <citation type="submission" date="2011-07" db="EMBL/GenBank/DDBJ databases">
        <authorList>
            <consortium name="Caenorhabditis brenneri Sequencing and Analysis Consortium"/>
            <person name="Wilson R.K."/>
        </authorList>
    </citation>
    <scope>NUCLEOTIDE SEQUENCE [LARGE SCALE GENOMIC DNA]</scope>
    <source>
        <strain evidence="4">PB2801</strain>
    </source>
</reference>
<dbReference type="STRING" id="135651.G0MWW2"/>
<feature type="region of interest" description="Disordered" evidence="2">
    <location>
        <begin position="883"/>
        <end position="950"/>
    </location>
</feature>
<feature type="compositionally biased region" description="Basic and acidic residues" evidence="2">
    <location>
        <begin position="895"/>
        <end position="906"/>
    </location>
</feature>